<dbReference type="OrthoDB" id="9760715at2"/>
<organism evidence="3 4">
    <name type="scientific">Mucilaginibacter celer</name>
    <dbReference type="NCBI Taxonomy" id="2305508"/>
    <lineage>
        <taxon>Bacteria</taxon>
        <taxon>Pseudomonadati</taxon>
        <taxon>Bacteroidota</taxon>
        <taxon>Sphingobacteriia</taxon>
        <taxon>Sphingobacteriales</taxon>
        <taxon>Sphingobacteriaceae</taxon>
        <taxon>Mucilaginibacter</taxon>
    </lineage>
</organism>
<dbReference type="GO" id="GO:0008270">
    <property type="term" value="F:zinc ion binding"/>
    <property type="evidence" value="ECO:0007669"/>
    <property type="project" value="UniProtKB-KW"/>
</dbReference>
<feature type="domain" description="SWIM-type" evidence="2">
    <location>
        <begin position="67"/>
        <end position="102"/>
    </location>
</feature>
<dbReference type="AlphaFoldDB" id="A0A494VTJ4"/>
<keyword evidence="1" id="KW-0863">Zinc-finger</keyword>
<dbReference type="EMBL" id="CP032869">
    <property type="protein sequence ID" value="AYL97739.1"/>
    <property type="molecule type" value="Genomic_DNA"/>
</dbReference>
<evidence type="ECO:0000256" key="1">
    <source>
        <dbReference type="PROSITE-ProRule" id="PRU00325"/>
    </source>
</evidence>
<reference evidence="3 4" key="1">
    <citation type="submission" date="2018-10" db="EMBL/GenBank/DDBJ databases">
        <title>Genome sequencing of Mucilaginibacter sp. HYN0043.</title>
        <authorList>
            <person name="Kim M."/>
            <person name="Yi H."/>
        </authorList>
    </citation>
    <scope>NUCLEOTIDE SEQUENCE [LARGE SCALE GENOMIC DNA]</scope>
    <source>
        <strain evidence="3 4">HYN0043</strain>
    </source>
</reference>
<dbReference type="PROSITE" id="PS50966">
    <property type="entry name" value="ZF_SWIM"/>
    <property type="match status" value="1"/>
</dbReference>
<sequence>MCLSFNKVTVKIVENNEGFTIYNFDRQINAKILQRGEGYYENGAVLNLDEDRGTWTAEVEGTENYEVTVSLTGHQDINSYFCDCPYDGKICKHVVAVLFQLRDEIKILLSAPQKISNKQKFEVLLNKITADEYRNFIAHHAKKDKNFKAAFELFFADKDDNDDAGQKYVQTVKNAFRKFSMQAYDYRGQRTFMREVDKLIGDTHHLIEKNKLSAAFNMGAAILEEMMEVWLYADDSDGAISERISDSIQLISEFTELSGLTDKLKEEIFSFLAKQLKNERYFDADLGDDLYYIFEKVALNLNREKAAFDFLDRMIEAASKDIYSYRRNMFIAWKDELLKKIHERKI</sequence>
<keyword evidence="1" id="KW-0862">Zinc</keyword>
<evidence type="ECO:0000313" key="4">
    <source>
        <dbReference type="Proteomes" id="UP000270046"/>
    </source>
</evidence>
<protein>
    <recommendedName>
        <fullName evidence="2">SWIM-type domain-containing protein</fullName>
    </recommendedName>
</protein>
<keyword evidence="1" id="KW-0479">Metal-binding</keyword>
<name>A0A494VTJ4_9SPHI</name>
<dbReference type="Pfam" id="PF04434">
    <property type="entry name" value="SWIM"/>
    <property type="match status" value="1"/>
</dbReference>
<accession>A0A494VTJ4</accession>
<dbReference type="Proteomes" id="UP000270046">
    <property type="component" value="Chromosome"/>
</dbReference>
<dbReference type="InterPro" id="IPR007527">
    <property type="entry name" value="Znf_SWIM"/>
</dbReference>
<evidence type="ECO:0000313" key="3">
    <source>
        <dbReference type="EMBL" id="AYL97739.1"/>
    </source>
</evidence>
<dbReference type="KEGG" id="muh:HYN43_021655"/>
<keyword evidence="4" id="KW-1185">Reference proteome</keyword>
<evidence type="ECO:0000259" key="2">
    <source>
        <dbReference type="PROSITE" id="PS50966"/>
    </source>
</evidence>
<gene>
    <name evidence="3" type="ORF">HYN43_021655</name>
</gene>
<proteinExistence type="predicted"/>